<comment type="caution">
    <text evidence="1">The sequence shown here is derived from an EMBL/GenBank/DDBJ whole genome shotgun (WGS) entry which is preliminary data.</text>
</comment>
<name>A0ACB9YQH9_9PEZI</name>
<reference evidence="1 2" key="1">
    <citation type="journal article" date="2022" name="New Phytol.">
        <title>Ecological generalism drives hyperdiversity of secondary metabolite gene clusters in xylarialean endophytes.</title>
        <authorList>
            <person name="Franco M.E.E."/>
            <person name="Wisecaver J.H."/>
            <person name="Arnold A.E."/>
            <person name="Ju Y.M."/>
            <person name="Slot J.C."/>
            <person name="Ahrendt S."/>
            <person name="Moore L.P."/>
            <person name="Eastman K.E."/>
            <person name="Scott K."/>
            <person name="Konkel Z."/>
            <person name="Mondo S.J."/>
            <person name="Kuo A."/>
            <person name="Hayes R.D."/>
            <person name="Haridas S."/>
            <person name="Andreopoulos B."/>
            <person name="Riley R."/>
            <person name="LaButti K."/>
            <person name="Pangilinan J."/>
            <person name="Lipzen A."/>
            <person name="Amirebrahimi M."/>
            <person name="Yan J."/>
            <person name="Adam C."/>
            <person name="Keymanesh K."/>
            <person name="Ng V."/>
            <person name="Louie K."/>
            <person name="Northen T."/>
            <person name="Drula E."/>
            <person name="Henrissat B."/>
            <person name="Hsieh H.M."/>
            <person name="Youens-Clark K."/>
            <person name="Lutzoni F."/>
            <person name="Miadlikowska J."/>
            <person name="Eastwood D.C."/>
            <person name="Hamelin R.C."/>
            <person name="Grigoriev I.V."/>
            <person name="U'Ren J.M."/>
        </authorList>
    </citation>
    <scope>NUCLEOTIDE SEQUENCE [LARGE SCALE GENOMIC DNA]</scope>
    <source>
        <strain evidence="1 2">CBS 119005</strain>
    </source>
</reference>
<dbReference type="EMBL" id="MU393546">
    <property type="protein sequence ID" value="KAI4861639.1"/>
    <property type="molecule type" value="Genomic_DNA"/>
</dbReference>
<proteinExistence type="predicted"/>
<dbReference type="Proteomes" id="UP001497700">
    <property type="component" value="Unassembled WGS sequence"/>
</dbReference>
<keyword evidence="2" id="KW-1185">Reference proteome</keyword>
<protein>
    <submittedName>
        <fullName evidence="1">Uncharacterized protein</fullName>
    </submittedName>
</protein>
<evidence type="ECO:0000313" key="2">
    <source>
        <dbReference type="Proteomes" id="UP001497700"/>
    </source>
</evidence>
<sequence>MNYLSESYIDPEQLYQLPSDSIIKSPSTLDYSPSPYLRPQPLTMEPLDDPLNSYKPANPDGSDISPNSSLADSGYGAGPDMSNYFMLPTDSDCQETTQAAADNSVEIQEPRFEQVESRRAEDLVFQLGEEKPIPTFSRRSSGASNKSTPTSDEPGTEKRERNRMAASKCRKKQKLANNVLQERAGIITEQHTFLMAHKASLESEMIGLRNELLLHGTCGDEPISAYLMQTARDFVKGRERRGEKRDGAKAEDERAVPAGRERCAA</sequence>
<organism evidence="1 2">
    <name type="scientific">Hypoxylon rubiginosum</name>
    <dbReference type="NCBI Taxonomy" id="110542"/>
    <lineage>
        <taxon>Eukaryota</taxon>
        <taxon>Fungi</taxon>
        <taxon>Dikarya</taxon>
        <taxon>Ascomycota</taxon>
        <taxon>Pezizomycotina</taxon>
        <taxon>Sordariomycetes</taxon>
        <taxon>Xylariomycetidae</taxon>
        <taxon>Xylariales</taxon>
        <taxon>Hypoxylaceae</taxon>
        <taxon>Hypoxylon</taxon>
    </lineage>
</organism>
<accession>A0ACB9YQH9</accession>
<evidence type="ECO:0000313" key="1">
    <source>
        <dbReference type="EMBL" id="KAI4861639.1"/>
    </source>
</evidence>
<gene>
    <name evidence="1" type="ORF">F4820DRAFT_464519</name>
</gene>